<comment type="caution">
    <text evidence="1">The sequence shown here is derived from an EMBL/GenBank/DDBJ whole genome shotgun (WGS) entry which is preliminary data.</text>
</comment>
<evidence type="ECO:0000313" key="1">
    <source>
        <dbReference type="EMBL" id="EQD55045.1"/>
    </source>
</evidence>
<dbReference type="EMBL" id="AUZZ01004125">
    <property type="protein sequence ID" value="EQD55045.1"/>
    <property type="molecule type" value="Genomic_DNA"/>
</dbReference>
<protein>
    <recommendedName>
        <fullName evidence="2">TonB-dependent receptor</fullName>
    </recommendedName>
</protein>
<reference evidence="1" key="1">
    <citation type="submission" date="2013-08" db="EMBL/GenBank/DDBJ databases">
        <authorList>
            <person name="Mendez C."/>
            <person name="Richter M."/>
            <person name="Ferrer M."/>
            <person name="Sanchez J."/>
        </authorList>
    </citation>
    <scope>NUCLEOTIDE SEQUENCE</scope>
</reference>
<dbReference type="AlphaFoldDB" id="T1BM59"/>
<feature type="non-terminal residue" evidence="1">
    <location>
        <position position="1"/>
    </location>
</feature>
<name>T1BM59_9ZZZZ</name>
<evidence type="ECO:0008006" key="2">
    <source>
        <dbReference type="Google" id="ProtNLM"/>
    </source>
</evidence>
<feature type="non-terminal residue" evidence="1">
    <location>
        <position position="166"/>
    </location>
</feature>
<sequence length="166" mass="18585">GPVLLPRNRKFVYPWVQFDLVQDEYVKLRNHNQIDRTEDFHLGAYLDARAGWAPRSFGSSRNALMLRVSSGDGYSIGRRDLLLVAGAASGRIERGTLENGLVSASLTNFDEQSSHWLLYSALTARAGRRLALDNQILLGGDNGLRGYPLRYQDGTASALFTIEERW</sequence>
<organism evidence="1">
    <name type="scientific">mine drainage metagenome</name>
    <dbReference type="NCBI Taxonomy" id="410659"/>
    <lineage>
        <taxon>unclassified sequences</taxon>
        <taxon>metagenomes</taxon>
        <taxon>ecological metagenomes</taxon>
    </lineage>
</organism>
<accession>T1BM59</accession>
<gene>
    <name evidence="1" type="ORF">B2A_05901</name>
</gene>
<reference evidence="1" key="2">
    <citation type="journal article" date="2014" name="ISME J.">
        <title>Microbial stratification in low pH oxic and suboxic macroscopic growths along an acid mine drainage.</title>
        <authorList>
            <person name="Mendez-Garcia C."/>
            <person name="Mesa V."/>
            <person name="Sprenger R.R."/>
            <person name="Richter M."/>
            <person name="Diez M.S."/>
            <person name="Solano J."/>
            <person name="Bargiela R."/>
            <person name="Golyshina O.V."/>
            <person name="Manteca A."/>
            <person name="Ramos J.L."/>
            <person name="Gallego J.R."/>
            <person name="Llorente I."/>
            <person name="Martins Dos Santos V.A."/>
            <person name="Jensen O.N."/>
            <person name="Pelaez A.I."/>
            <person name="Sanchez J."/>
            <person name="Ferrer M."/>
        </authorList>
    </citation>
    <scope>NUCLEOTIDE SEQUENCE</scope>
</reference>
<proteinExistence type="predicted"/>